<dbReference type="EMBL" id="JBFOLJ010000011">
    <property type="protein sequence ID" value="KAL2495303.1"/>
    <property type="molecule type" value="Genomic_DNA"/>
</dbReference>
<protein>
    <submittedName>
        <fullName evidence="1">Uncharacterized protein</fullName>
    </submittedName>
</protein>
<keyword evidence="2" id="KW-1185">Reference proteome</keyword>
<evidence type="ECO:0000313" key="2">
    <source>
        <dbReference type="Proteomes" id="UP001604277"/>
    </source>
</evidence>
<sequence>MKVDELHSTIEGAEDIDELRAENKMLCSRLAISENARTKDEYIISMAETIQKLFVKAQKQAELKLKVCKDMAHATHKELTGALEELSKPKELLAKLGVSGHADPEGSVKT</sequence>
<dbReference type="Proteomes" id="UP001604277">
    <property type="component" value="Unassembled WGS sequence"/>
</dbReference>
<organism evidence="1 2">
    <name type="scientific">Forsythia ovata</name>
    <dbReference type="NCBI Taxonomy" id="205694"/>
    <lineage>
        <taxon>Eukaryota</taxon>
        <taxon>Viridiplantae</taxon>
        <taxon>Streptophyta</taxon>
        <taxon>Embryophyta</taxon>
        <taxon>Tracheophyta</taxon>
        <taxon>Spermatophyta</taxon>
        <taxon>Magnoliopsida</taxon>
        <taxon>eudicotyledons</taxon>
        <taxon>Gunneridae</taxon>
        <taxon>Pentapetalae</taxon>
        <taxon>asterids</taxon>
        <taxon>lamiids</taxon>
        <taxon>Lamiales</taxon>
        <taxon>Oleaceae</taxon>
        <taxon>Forsythieae</taxon>
        <taxon>Forsythia</taxon>
    </lineage>
</organism>
<name>A0ABD1S3J0_9LAMI</name>
<accession>A0ABD1S3J0</accession>
<gene>
    <name evidence="1" type="ORF">Fot_39060</name>
</gene>
<proteinExistence type="predicted"/>
<reference evidence="2" key="1">
    <citation type="submission" date="2024-07" db="EMBL/GenBank/DDBJ databases">
        <title>Two chromosome-level genome assemblies of Korean endemic species Abeliophyllum distichum and Forsythia ovata (Oleaceae).</title>
        <authorList>
            <person name="Jang H."/>
        </authorList>
    </citation>
    <scope>NUCLEOTIDE SEQUENCE [LARGE SCALE GENOMIC DNA]</scope>
</reference>
<evidence type="ECO:0000313" key="1">
    <source>
        <dbReference type="EMBL" id="KAL2495303.1"/>
    </source>
</evidence>
<dbReference type="AlphaFoldDB" id="A0ABD1S3J0"/>
<comment type="caution">
    <text evidence="1">The sequence shown here is derived from an EMBL/GenBank/DDBJ whole genome shotgun (WGS) entry which is preliminary data.</text>
</comment>